<evidence type="ECO:0000313" key="2">
    <source>
        <dbReference type="EMBL" id="NEN04335.1"/>
    </source>
</evidence>
<dbReference type="EMBL" id="JAAGWY010000001">
    <property type="protein sequence ID" value="NEN04335.1"/>
    <property type="molecule type" value="Genomic_DNA"/>
</dbReference>
<feature type="transmembrane region" description="Helical" evidence="1">
    <location>
        <begin position="39"/>
        <end position="59"/>
    </location>
</feature>
<keyword evidence="3" id="KW-1185">Reference proteome</keyword>
<evidence type="ECO:0000256" key="1">
    <source>
        <dbReference type="SAM" id="Phobius"/>
    </source>
</evidence>
<keyword evidence="1" id="KW-0472">Membrane</keyword>
<proteinExistence type="predicted"/>
<evidence type="ECO:0000313" key="3">
    <source>
        <dbReference type="Proteomes" id="UP000474967"/>
    </source>
</evidence>
<reference evidence="2 3" key="1">
    <citation type="journal article" date="2014" name="J. Microbiol.">
        <title>Diaminobutyricibacter tongyongensis gen. nov., sp. nov. and Homoserinibacter gongjuensis gen. nov., sp. nov. belong to the family Microbacteriaceae.</title>
        <authorList>
            <person name="Kim S.J."/>
            <person name="Ahn J.H."/>
            <person name="Weon H.Y."/>
            <person name="Hamada M."/>
            <person name="Suzuki K."/>
            <person name="Kwon S.W."/>
        </authorList>
    </citation>
    <scope>NUCLEOTIDE SEQUENCE [LARGE SCALE GENOMIC DNA]</scope>
    <source>
        <strain evidence="2 3">NBRC 108724</strain>
    </source>
</reference>
<dbReference type="RefSeq" id="WP_163287479.1">
    <property type="nucleotide sequence ID" value="NZ_JAAGWY010000001.1"/>
</dbReference>
<comment type="caution">
    <text evidence="2">The sequence shown here is derived from an EMBL/GenBank/DDBJ whole genome shotgun (WGS) entry which is preliminary data.</text>
</comment>
<organism evidence="2 3">
    <name type="scientific">Leifsonia tongyongensis</name>
    <dbReference type="NCBI Taxonomy" id="1268043"/>
    <lineage>
        <taxon>Bacteria</taxon>
        <taxon>Bacillati</taxon>
        <taxon>Actinomycetota</taxon>
        <taxon>Actinomycetes</taxon>
        <taxon>Micrococcales</taxon>
        <taxon>Microbacteriaceae</taxon>
        <taxon>Leifsonia</taxon>
    </lineage>
</organism>
<dbReference type="Proteomes" id="UP000474967">
    <property type="component" value="Unassembled WGS sequence"/>
</dbReference>
<protein>
    <submittedName>
        <fullName evidence="2">Uncharacterized protein</fullName>
    </submittedName>
</protein>
<gene>
    <name evidence="2" type="ORF">G3T36_00470</name>
</gene>
<accession>A0A6L9XSS3</accession>
<dbReference type="AlphaFoldDB" id="A0A6L9XSS3"/>
<keyword evidence="1" id="KW-0812">Transmembrane</keyword>
<feature type="transmembrane region" description="Helical" evidence="1">
    <location>
        <begin position="71"/>
        <end position="95"/>
    </location>
</feature>
<sequence length="96" mass="9961">MTESENLPPSLRWTSILVVWGAAVVFAVLISVFSDPHQYASWLALALGGCVVGGMIAQLATQEKEGFVDRFAASVVGAFVILGITGAALAVVAAVR</sequence>
<name>A0A6L9XSS3_9MICO</name>
<feature type="transmembrane region" description="Helical" evidence="1">
    <location>
        <begin position="12"/>
        <end position="33"/>
    </location>
</feature>
<keyword evidence="1" id="KW-1133">Transmembrane helix</keyword>